<keyword evidence="3" id="KW-0813">Transport</keyword>
<evidence type="ECO:0000256" key="6">
    <source>
        <dbReference type="ARBA" id="ARBA00022989"/>
    </source>
</evidence>
<dbReference type="InterPro" id="IPR052017">
    <property type="entry name" value="TSUP"/>
</dbReference>
<comment type="caution">
    <text evidence="9">The sequence shown here is derived from an EMBL/GenBank/DDBJ whole genome shotgun (WGS) entry which is preliminary data.</text>
</comment>
<keyword evidence="4 8" id="KW-1003">Cell membrane</keyword>
<evidence type="ECO:0000313" key="10">
    <source>
        <dbReference type="Proteomes" id="UP000632289"/>
    </source>
</evidence>
<comment type="subcellular location">
    <subcellularLocation>
        <location evidence="1 8">Cell membrane</location>
        <topology evidence="1 8">Multi-pass membrane protein</topology>
    </subcellularLocation>
</comment>
<evidence type="ECO:0000256" key="8">
    <source>
        <dbReference type="RuleBase" id="RU363041"/>
    </source>
</evidence>
<keyword evidence="10" id="KW-1185">Reference proteome</keyword>
<evidence type="ECO:0000256" key="2">
    <source>
        <dbReference type="ARBA" id="ARBA00009142"/>
    </source>
</evidence>
<feature type="transmembrane region" description="Helical" evidence="8">
    <location>
        <begin position="37"/>
        <end position="56"/>
    </location>
</feature>
<proteinExistence type="inferred from homology"/>
<dbReference type="Pfam" id="PF01925">
    <property type="entry name" value="TauE"/>
    <property type="match status" value="1"/>
</dbReference>
<evidence type="ECO:0000256" key="4">
    <source>
        <dbReference type="ARBA" id="ARBA00022475"/>
    </source>
</evidence>
<dbReference type="AlphaFoldDB" id="A0A927IBD1"/>
<dbReference type="PANTHER" id="PTHR30269:SF37">
    <property type="entry name" value="MEMBRANE TRANSPORTER PROTEIN"/>
    <property type="match status" value="1"/>
</dbReference>
<name>A0A927IBD1_9ACTN</name>
<dbReference type="GO" id="GO:0005886">
    <property type="term" value="C:plasma membrane"/>
    <property type="evidence" value="ECO:0007669"/>
    <property type="project" value="UniProtKB-SubCell"/>
</dbReference>
<keyword evidence="5 8" id="KW-0812">Transmembrane</keyword>
<protein>
    <recommendedName>
        <fullName evidence="8">Probable membrane transporter protein</fullName>
    </recommendedName>
</protein>
<gene>
    <name evidence="9" type="ORF">IF129_04110</name>
</gene>
<dbReference type="EMBL" id="JACXYU010000001">
    <property type="protein sequence ID" value="MBD3930750.1"/>
    <property type="molecule type" value="Genomic_DNA"/>
</dbReference>
<comment type="similarity">
    <text evidence="2 8">Belongs to the 4-toluene sulfonate uptake permease (TSUP) (TC 2.A.102) family.</text>
</comment>
<evidence type="ECO:0000256" key="7">
    <source>
        <dbReference type="ARBA" id="ARBA00023136"/>
    </source>
</evidence>
<keyword evidence="7 8" id="KW-0472">Membrane</keyword>
<accession>A0A927IBD1</accession>
<dbReference type="Proteomes" id="UP000632289">
    <property type="component" value="Unassembled WGS sequence"/>
</dbReference>
<dbReference type="InterPro" id="IPR002781">
    <property type="entry name" value="TM_pro_TauE-like"/>
</dbReference>
<evidence type="ECO:0000256" key="1">
    <source>
        <dbReference type="ARBA" id="ARBA00004651"/>
    </source>
</evidence>
<evidence type="ECO:0000256" key="3">
    <source>
        <dbReference type="ARBA" id="ARBA00022448"/>
    </source>
</evidence>
<sequence>MGGVVFSGAAVQRLAGIGFGLVAAPFLVLLVGPMDGVSTANCAGVAISGLGLLATWRGVRLRSMVPLVAAAAVTVPLGAVTARALPEPVLLTGMGALLSLLVLLLVRGVRLPALRGTAGAVTAGAASGFMNSSAGLGGPAVSLYAVNAGWSARAFVPNAQFYGLVVNVFSIAAKGPPALSGGAWLVAGATLGAGLVVGHLVAARTPEGRARRVILALALGGGLVTLAKGLWQLVPALA</sequence>
<feature type="transmembrane region" description="Helical" evidence="8">
    <location>
        <begin position="12"/>
        <end position="31"/>
    </location>
</feature>
<evidence type="ECO:0000313" key="9">
    <source>
        <dbReference type="EMBL" id="MBD3930750.1"/>
    </source>
</evidence>
<feature type="transmembrane region" description="Helical" evidence="8">
    <location>
        <begin position="63"/>
        <end position="82"/>
    </location>
</feature>
<dbReference type="PANTHER" id="PTHR30269">
    <property type="entry name" value="TRANSMEMBRANE PROTEIN YFCA"/>
    <property type="match status" value="1"/>
</dbReference>
<feature type="transmembrane region" description="Helical" evidence="8">
    <location>
        <begin position="182"/>
        <end position="201"/>
    </location>
</feature>
<evidence type="ECO:0000256" key="5">
    <source>
        <dbReference type="ARBA" id="ARBA00022692"/>
    </source>
</evidence>
<feature type="transmembrane region" description="Helical" evidence="8">
    <location>
        <begin position="88"/>
        <end position="106"/>
    </location>
</feature>
<keyword evidence="6 8" id="KW-1133">Transmembrane helix</keyword>
<reference evidence="9" key="1">
    <citation type="submission" date="2020-09" db="EMBL/GenBank/DDBJ databases">
        <title>Secondary metabolite and genome analysis of marine Streptomyces chumphonensis KK1-2T.</title>
        <authorList>
            <person name="Phongsopitanun W."/>
            <person name="Kanchanasin P."/>
            <person name="Pittayakhajonwut P."/>
            <person name="Suwanborirux K."/>
            <person name="Tanasupawat S."/>
        </authorList>
    </citation>
    <scope>NUCLEOTIDE SEQUENCE</scope>
    <source>
        <strain evidence="9">KK1-2</strain>
    </source>
</reference>
<organism evidence="9 10">
    <name type="scientific">Streptomyces chumphonensis</name>
    <dbReference type="NCBI Taxonomy" id="1214925"/>
    <lineage>
        <taxon>Bacteria</taxon>
        <taxon>Bacillati</taxon>
        <taxon>Actinomycetota</taxon>
        <taxon>Actinomycetes</taxon>
        <taxon>Kitasatosporales</taxon>
        <taxon>Streptomycetaceae</taxon>
        <taxon>Streptomyces</taxon>
    </lineage>
</organism>
<feature type="transmembrane region" description="Helical" evidence="8">
    <location>
        <begin position="213"/>
        <end position="234"/>
    </location>
</feature>